<evidence type="ECO:0000256" key="5">
    <source>
        <dbReference type="ARBA" id="ARBA00023157"/>
    </source>
</evidence>
<keyword evidence="5" id="KW-1015">Disulfide bond</keyword>
<evidence type="ECO:0000313" key="7">
    <source>
        <dbReference type="EMBL" id="TRY82511.1"/>
    </source>
</evidence>
<accession>A0A553PXU5</accession>
<evidence type="ECO:0000313" key="8">
    <source>
        <dbReference type="Proteomes" id="UP000316079"/>
    </source>
</evidence>
<proteinExistence type="inferred from homology"/>
<dbReference type="EMBL" id="SRMA01026550">
    <property type="protein sequence ID" value="TRY82511.1"/>
    <property type="molecule type" value="Genomic_DNA"/>
</dbReference>
<comment type="caution">
    <text evidence="7">The sequence shown here is derived from an EMBL/GenBank/DDBJ whole genome shotgun (WGS) entry which is preliminary data.</text>
</comment>
<comment type="similarity">
    <text evidence="2 6">Belongs to the urotensin-2 family.</text>
</comment>
<dbReference type="GO" id="GO:0005576">
    <property type="term" value="C:extracellular region"/>
    <property type="evidence" value="ECO:0007669"/>
    <property type="project" value="UniProtKB-SubCell"/>
</dbReference>
<dbReference type="OrthoDB" id="8894951at2759"/>
<comment type="subcellular location">
    <subcellularLocation>
        <location evidence="1 6">Secreted</location>
    </subcellularLocation>
</comment>
<evidence type="ECO:0000256" key="2">
    <source>
        <dbReference type="ARBA" id="ARBA00006719"/>
    </source>
</evidence>
<evidence type="ECO:0000256" key="3">
    <source>
        <dbReference type="ARBA" id="ARBA00022525"/>
    </source>
</evidence>
<dbReference type="AlphaFoldDB" id="A0A553PXU5"/>
<dbReference type="GO" id="GO:0008217">
    <property type="term" value="P:regulation of blood pressure"/>
    <property type="evidence" value="ECO:0007669"/>
    <property type="project" value="InterPro"/>
</dbReference>
<dbReference type="PROSITE" id="PS00984">
    <property type="entry name" value="UROTENSIN_II"/>
    <property type="match status" value="1"/>
</dbReference>
<sequence length="87" mass="9473">MSFSSPDSAEEAEDFSETGLSNLLQRAAVSAGHAPLLGLKMSGQIPKEALKEFVLDKPYSSSGVWASRRQFRKRAGAGADCFWKYCV</sequence>
<keyword evidence="4 6" id="KW-0372">Hormone</keyword>
<keyword evidence="8" id="KW-1185">Reference proteome</keyword>
<evidence type="ECO:0000256" key="1">
    <source>
        <dbReference type="ARBA" id="ARBA00004613"/>
    </source>
</evidence>
<organism evidence="7 8">
    <name type="scientific">Danionella cerebrum</name>
    <dbReference type="NCBI Taxonomy" id="2873325"/>
    <lineage>
        <taxon>Eukaryota</taxon>
        <taxon>Metazoa</taxon>
        <taxon>Chordata</taxon>
        <taxon>Craniata</taxon>
        <taxon>Vertebrata</taxon>
        <taxon>Euteleostomi</taxon>
        <taxon>Actinopterygii</taxon>
        <taxon>Neopterygii</taxon>
        <taxon>Teleostei</taxon>
        <taxon>Ostariophysi</taxon>
        <taxon>Cypriniformes</taxon>
        <taxon>Danionidae</taxon>
        <taxon>Danioninae</taxon>
        <taxon>Danionella</taxon>
    </lineage>
</organism>
<dbReference type="GO" id="GO:0097746">
    <property type="term" value="P:blood vessel diameter maintenance"/>
    <property type="evidence" value="ECO:0007669"/>
    <property type="project" value="InterPro"/>
</dbReference>
<dbReference type="Proteomes" id="UP000316079">
    <property type="component" value="Unassembled WGS sequence"/>
</dbReference>
<dbReference type="InterPro" id="IPR001483">
    <property type="entry name" value="Urotensin_II"/>
</dbReference>
<evidence type="ECO:0000256" key="6">
    <source>
        <dbReference type="RuleBase" id="RU000636"/>
    </source>
</evidence>
<name>A0A553PXU5_9TELE</name>
<gene>
    <name evidence="7" type="ORF">DNTS_013826</name>
</gene>
<protein>
    <submittedName>
        <fullName evidence="7">Uncharacterized protein</fullName>
    </submittedName>
</protein>
<keyword evidence="3" id="KW-0964">Secreted</keyword>
<evidence type="ECO:0000256" key="4">
    <source>
        <dbReference type="ARBA" id="ARBA00022702"/>
    </source>
</evidence>
<dbReference type="STRING" id="623744.A0A553PXU5"/>
<dbReference type="Pfam" id="PF02083">
    <property type="entry name" value="Urotensin_II"/>
    <property type="match status" value="1"/>
</dbReference>
<dbReference type="GO" id="GO:0005179">
    <property type="term" value="F:hormone activity"/>
    <property type="evidence" value="ECO:0007669"/>
    <property type="project" value="UniProtKB-KW"/>
</dbReference>
<reference evidence="7 8" key="1">
    <citation type="journal article" date="2019" name="Sci. Data">
        <title>Hybrid genome assembly and annotation of Danionella translucida.</title>
        <authorList>
            <person name="Kadobianskyi M."/>
            <person name="Schulze L."/>
            <person name="Schuelke M."/>
            <person name="Judkewitz B."/>
        </authorList>
    </citation>
    <scope>NUCLEOTIDE SEQUENCE [LARGE SCALE GENOMIC DNA]</scope>
    <source>
        <strain evidence="7 8">Bolton</strain>
    </source>
</reference>